<protein>
    <submittedName>
        <fullName evidence="1">Uncharacterized protein</fullName>
    </submittedName>
</protein>
<dbReference type="AlphaFoldDB" id="A0A927CMT3"/>
<reference evidence="1" key="1">
    <citation type="submission" date="2020-09" db="EMBL/GenBank/DDBJ databases">
        <title>A novel bacterium of genus Paenibacillus, isolated from South China Sea.</title>
        <authorList>
            <person name="Huang H."/>
            <person name="Mo K."/>
            <person name="Hu Y."/>
        </authorList>
    </citation>
    <scope>NUCLEOTIDE SEQUENCE</scope>
    <source>
        <strain evidence="1">IB182493</strain>
    </source>
</reference>
<dbReference type="RefSeq" id="WP_190859820.1">
    <property type="nucleotide sequence ID" value="NZ_JACXIY010000010.1"/>
</dbReference>
<gene>
    <name evidence="1" type="ORF">IDH41_07820</name>
</gene>
<dbReference type="Proteomes" id="UP000632125">
    <property type="component" value="Unassembled WGS sequence"/>
</dbReference>
<accession>A0A927CMT3</accession>
<name>A0A927CMT3_9BACL</name>
<sequence>MAYICQSSGEAETEVVISEHNERRWRRREEELIRWSAAAKPRRRPKQTAYFGGAEIDAELLAALSLFKRMGIDTEFSCAGVSLLDEPEDHSLYAYITFPATDKTEAFVRLAQNRMKHRLLVTFEPGRNRFDLSSFYIGHNRSYCLLIERCAKQMMEQLERNAARILE</sequence>
<organism evidence="1 2">
    <name type="scientific">Paenibacillus arenilitoris</name>
    <dbReference type="NCBI Taxonomy" id="2772299"/>
    <lineage>
        <taxon>Bacteria</taxon>
        <taxon>Bacillati</taxon>
        <taxon>Bacillota</taxon>
        <taxon>Bacilli</taxon>
        <taxon>Bacillales</taxon>
        <taxon>Paenibacillaceae</taxon>
        <taxon>Paenibacillus</taxon>
    </lineage>
</organism>
<evidence type="ECO:0000313" key="2">
    <source>
        <dbReference type="Proteomes" id="UP000632125"/>
    </source>
</evidence>
<evidence type="ECO:0000313" key="1">
    <source>
        <dbReference type="EMBL" id="MBD2868480.1"/>
    </source>
</evidence>
<proteinExistence type="predicted"/>
<comment type="caution">
    <text evidence="1">The sequence shown here is derived from an EMBL/GenBank/DDBJ whole genome shotgun (WGS) entry which is preliminary data.</text>
</comment>
<dbReference type="EMBL" id="JACXIY010000010">
    <property type="protein sequence ID" value="MBD2868480.1"/>
    <property type="molecule type" value="Genomic_DNA"/>
</dbReference>
<keyword evidence="2" id="KW-1185">Reference proteome</keyword>